<reference evidence="6" key="1">
    <citation type="submission" date="2021-01" db="EMBL/GenBank/DDBJ databases">
        <title>Whole genome shotgun sequence of Actinocatenispora rupis NBRC 107355.</title>
        <authorList>
            <person name="Komaki H."/>
            <person name="Tamura T."/>
        </authorList>
    </citation>
    <scope>NUCLEOTIDE SEQUENCE</scope>
    <source>
        <strain evidence="6">NBRC 107355</strain>
    </source>
</reference>
<dbReference type="SMART" id="SM00354">
    <property type="entry name" value="HTH_LACI"/>
    <property type="match status" value="1"/>
</dbReference>
<dbReference type="InterPro" id="IPR000843">
    <property type="entry name" value="HTH_LacI"/>
</dbReference>
<dbReference type="AlphaFoldDB" id="A0A8J3NAL1"/>
<dbReference type="Gene3D" id="3.40.50.2300">
    <property type="match status" value="2"/>
</dbReference>
<organism evidence="6 7">
    <name type="scientific">Actinocatenispora rupis</name>
    <dbReference type="NCBI Taxonomy" id="519421"/>
    <lineage>
        <taxon>Bacteria</taxon>
        <taxon>Bacillati</taxon>
        <taxon>Actinomycetota</taxon>
        <taxon>Actinomycetes</taxon>
        <taxon>Micromonosporales</taxon>
        <taxon>Micromonosporaceae</taxon>
        <taxon>Actinocatenispora</taxon>
    </lineage>
</organism>
<dbReference type="PROSITE" id="PS50932">
    <property type="entry name" value="HTH_LACI_2"/>
    <property type="match status" value="1"/>
</dbReference>
<proteinExistence type="predicted"/>
<dbReference type="Pfam" id="PF00356">
    <property type="entry name" value="LacI"/>
    <property type="match status" value="1"/>
</dbReference>
<keyword evidence="3" id="KW-0238">DNA-binding</keyword>
<dbReference type="CDD" id="cd01392">
    <property type="entry name" value="HTH_LacI"/>
    <property type="match status" value="1"/>
</dbReference>
<feature type="domain" description="HTH lacI-type" evidence="5">
    <location>
        <begin position="9"/>
        <end position="67"/>
    </location>
</feature>
<dbReference type="Pfam" id="PF13377">
    <property type="entry name" value="Peripla_BP_3"/>
    <property type="match status" value="1"/>
</dbReference>
<evidence type="ECO:0000256" key="2">
    <source>
        <dbReference type="ARBA" id="ARBA00023015"/>
    </source>
</evidence>
<keyword evidence="7" id="KW-1185">Reference proteome</keyword>
<dbReference type="SUPFAM" id="SSF53822">
    <property type="entry name" value="Periplasmic binding protein-like I"/>
    <property type="match status" value="1"/>
</dbReference>
<evidence type="ECO:0000256" key="4">
    <source>
        <dbReference type="ARBA" id="ARBA00023163"/>
    </source>
</evidence>
<evidence type="ECO:0000313" key="6">
    <source>
        <dbReference type="EMBL" id="GID09682.1"/>
    </source>
</evidence>
<dbReference type="CDD" id="cd06267">
    <property type="entry name" value="PBP1_LacI_sugar_binding-like"/>
    <property type="match status" value="1"/>
</dbReference>
<keyword evidence="1" id="KW-0678">Repressor</keyword>
<evidence type="ECO:0000256" key="1">
    <source>
        <dbReference type="ARBA" id="ARBA00022491"/>
    </source>
</evidence>
<dbReference type="PANTHER" id="PTHR30146:SF148">
    <property type="entry name" value="HTH-TYPE TRANSCRIPTIONAL REPRESSOR PURR-RELATED"/>
    <property type="match status" value="1"/>
</dbReference>
<dbReference type="Proteomes" id="UP000612808">
    <property type="component" value="Unassembled WGS sequence"/>
</dbReference>
<dbReference type="InterPro" id="IPR046335">
    <property type="entry name" value="LacI/GalR-like_sensor"/>
</dbReference>
<dbReference type="InterPro" id="IPR028082">
    <property type="entry name" value="Peripla_BP_I"/>
</dbReference>
<name>A0A8J3NAL1_9ACTN</name>
<dbReference type="SUPFAM" id="SSF47413">
    <property type="entry name" value="lambda repressor-like DNA-binding domains"/>
    <property type="match status" value="1"/>
</dbReference>
<dbReference type="InterPro" id="IPR010982">
    <property type="entry name" value="Lambda_DNA-bd_dom_sf"/>
</dbReference>
<dbReference type="PANTHER" id="PTHR30146">
    <property type="entry name" value="LACI-RELATED TRANSCRIPTIONAL REPRESSOR"/>
    <property type="match status" value="1"/>
</dbReference>
<dbReference type="RefSeq" id="WP_203654647.1">
    <property type="nucleotide sequence ID" value="NZ_BAAAZM010000037.1"/>
</dbReference>
<keyword evidence="4" id="KW-0804">Transcription</keyword>
<evidence type="ECO:0000313" key="7">
    <source>
        <dbReference type="Proteomes" id="UP000612808"/>
    </source>
</evidence>
<dbReference type="GO" id="GO:0003700">
    <property type="term" value="F:DNA-binding transcription factor activity"/>
    <property type="evidence" value="ECO:0007669"/>
    <property type="project" value="TreeGrafter"/>
</dbReference>
<gene>
    <name evidence="6" type="ORF">Aru02nite_05710</name>
</gene>
<evidence type="ECO:0000256" key="3">
    <source>
        <dbReference type="ARBA" id="ARBA00023125"/>
    </source>
</evidence>
<dbReference type="GO" id="GO:0000976">
    <property type="term" value="F:transcription cis-regulatory region binding"/>
    <property type="evidence" value="ECO:0007669"/>
    <property type="project" value="TreeGrafter"/>
</dbReference>
<protein>
    <submittedName>
        <fullName evidence="6">LacI family transcriptional regulator</fullName>
    </submittedName>
</protein>
<dbReference type="Gene3D" id="1.10.260.40">
    <property type="entry name" value="lambda repressor-like DNA-binding domains"/>
    <property type="match status" value="1"/>
</dbReference>
<accession>A0A8J3NAL1</accession>
<sequence length="345" mass="37133">MRQYDGRPPTQRDVALRAGVSTATVSYILSGRRDRATPVTPETRERVLRAVDELGYRLNHAARSLRRQRTELVCLVYRMPDNPWVERLTEQIQEAGGARGYSMIALPLRSERPGEPALRVLRERYVDGAVVAPGALIEPAELAALAAAGLALLVFDDDLAADSYDVVDQSQAAACRDLVRHLVSRGHRRIGYLAHDIELTAPDDAVQSLKYRAVAAALADAGVPLPAELVRPGADVRDRAYTETQVLLRSPEPPTALISASDRGAVDAIWAARDLGRSVPGDLAVAGIGNTAEGAAITPALTTIGLPRLDFTAPVDRLFERIAAGSALPGVRLAEPWRLIVRGSA</sequence>
<dbReference type="EMBL" id="BOMB01000003">
    <property type="protein sequence ID" value="GID09682.1"/>
    <property type="molecule type" value="Genomic_DNA"/>
</dbReference>
<evidence type="ECO:0000259" key="5">
    <source>
        <dbReference type="PROSITE" id="PS50932"/>
    </source>
</evidence>
<comment type="caution">
    <text evidence="6">The sequence shown here is derived from an EMBL/GenBank/DDBJ whole genome shotgun (WGS) entry which is preliminary data.</text>
</comment>
<keyword evidence="2" id="KW-0805">Transcription regulation</keyword>